<gene>
    <name evidence="2" type="ORF">SAMN05216325_10531</name>
</gene>
<keyword evidence="2" id="KW-0378">Hydrolase</keyword>
<dbReference type="EMBL" id="FOCP01000005">
    <property type="protein sequence ID" value="SEM95974.1"/>
    <property type="molecule type" value="Genomic_DNA"/>
</dbReference>
<dbReference type="InterPro" id="IPR005135">
    <property type="entry name" value="Endo/exonuclease/phosphatase"/>
</dbReference>
<evidence type="ECO:0000259" key="1">
    <source>
        <dbReference type="Pfam" id="PF03372"/>
    </source>
</evidence>
<dbReference type="GO" id="GO:0016020">
    <property type="term" value="C:membrane"/>
    <property type="evidence" value="ECO:0007669"/>
    <property type="project" value="GOC"/>
</dbReference>
<reference evidence="2 3" key="1">
    <citation type="submission" date="2016-10" db="EMBL/GenBank/DDBJ databases">
        <authorList>
            <person name="de Groot N.N."/>
        </authorList>
    </citation>
    <scope>NUCLEOTIDE SEQUENCE [LARGE SCALE GENOMIC DNA]</scope>
    <source>
        <strain evidence="2 3">Nm22</strain>
    </source>
</reference>
<dbReference type="Gene3D" id="3.60.10.10">
    <property type="entry name" value="Endonuclease/exonuclease/phosphatase"/>
    <property type="match status" value="1"/>
</dbReference>
<proteinExistence type="predicted"/>
<dbReference type="PANTHER" id="PTHR14859">
    <property type="entry name" value="CALCOFLUOR WHITE HYPERSENSITIVE PROTEIN PRECURSOR"/>
    <property type="match status" value="1"/>
</dbReference>
<dbReference type="PANTHER" id="PTHR14859:SF1">
    <property type="entry name" value="PGAP2-INTERACTING PROTEIN"/>
    <property type="match status" value="1"/>
</dbReference>
<evidence type="ECO:0000313" key="2">
    <source>
        <dbReference type="EMBL" id="SEM95974.1"/>
    </source>
</evidence>
<keyword evidence="2" id="KW-0540">Nuclease</keyword>
<accession>A0A1H8CNE3</accession>
<dbReference type="RefSeq" id="WP_090628752.1">
    <property type="nucleotide sequence ID" value="NZ_FOCP01000005.1"/>
</dbReference>
<feature type="domain" description="Endonuclease/exonuclease/phosphatase" evidence="1">
    <location>
        <begin position="9"/>
        <end position="240"/>
    </location>
</feature>
<dbReference type="InterPro" id="IPR051916">
    <property type="entry name" value="GPI-anchor_lipid_remodeler"/>
</dbReference>
<dbReference type="OrthoDB" id="9793162at2"/>
<dbReference type="InterPro" id="IPR036691">
    <property type="entry name" value="Endo/exonu/phosph_ase_sf"/>
</dbReference>
<organism evidence="2 3">
    <name type="scientific">Nitrosomonas marina</name>
    <dbReference type="NCBI Taxonomy" id="917"/>
    <lineage>
        <taxon>Bacteria</taxon>
        <taxon>Pseudomonadati</taxon>
        <taxon>Pseudomonadota</taxon>
        <taxon>Betaproteobacteria</taxon>
        <taxon>Nitrosomonadales</taxon>
        <taxon>Nitrosomonadaceae</taxon>
        <taxon>Nitrosomonas</taxon>
    </lineage>
</organism>
<sequence length="250" mass="28596">MFNKLSIATYNIHKGFSSFNQRLIVHKQRDCLRGLNTDIVFLQEVVGHHTKHAARFTNWPDGSQHEFFADSVWPESVYGKNAVYKSGHHGNAILSRYPIVSWENEDISAHRFESRGLLHCEISIPKWEENLHCICVHLGLFKKGRHTQLKALKKRIKRLVPAHAPLVIAGDFNDWREITGPTVADALDLTEVFEFTDGRAARSFPSALPILRLDRIYVRGFHIENACVHHGHPWSKTSDHAALSTNVIRR</sequence>
<dbReference type="SUPFAM" id="SSF56219">
    <property type="entry name" value="DNase I-like"/>
    <property type="match status" value="1"/>
</dbReference>
<dbReference type="Proteomes" id="UP000199459">
    <property type="component" value="Unassembled WGS sequence"/>
</dbReference>
<keyword evidence="2" id="KW-0255">Endonuclease</keyword>
<name>A0A1H8CNE3_9PROT</name>
<dbReference type="GO" id="GO:0004527">
    <property type="term" value="F:exonuclease activity"/>
    <property type="evidence" value="ECO:0007669"/>
    <property type="project" value="UniProtKB-KW"/>
</dbReference>
<keyword evidence="2" id="KW-0269">Exonuclease</keyword>
<dbReference type="STRING" id="917.SAMN05216326_11060"/>
<dbReference type="GO" id="GO:0006506">
    <property type="term" value="P:GPI anchor biosynthetic process"/>
    <property type="evidence" value="ECO:0007669"/>
    <property type="project" value="TreeGrafter"/>
</dbReference>
<dbReference type="GO" id="GO:0004519">
    <property type="term" value="F:endonuclease activity"/>
    <property type="evidence" value="ECO:0007669"/>
    <property type="project" value="UniProtKB-KW"/>
</dbReference>
<dbReference type="Pfam" id="PF03372">
    <property type="entry name" value="Exo_endo_phos"/>
    <property type="match status" value="1"/>
</dbReference>
<protein>
    <submittedName>
        <fullName evidence="2">Metal-dependent hydrolase, endonuclease/exonuclease/phosphatase family</fullName>
    </submittedName>
</protein>
<evidence type="ECO:0000313" key="3">
    <source>
        <dbReference type="Proteomes" id="UP000199459"/>
    </source>
</evidence>
<dbReference type="AlphaFoldDB" id="A0A1H8CNE3"/>